<dbReference type="EMBL" id="LNIX01000010">
    <property type="protein sequence ID" value="OXA49760.1"/>
    <property type="molecule type" value="Genomic_DNA"/>
</dbReference>
<organism evidence="2 3">
    <name type="scientific">Folsomia candida</name>
    <name type="common">Springtail</name>
    <dbReference type="NCBI Taxonomy" id="158441"/>
    <lineage>
        <taxon>Eukaryota</taxon>
        <taxon>Metazoa</taxon>
        <taxon>Ecdysozoa</taxon>
        <taxon>Arthropoda</taxon>
        <taxon>Hexapoda</taxon>
        <taxon>Collembola</taxon>
        <taxon>Entomobryomorpha</taxon>
        <taxon>Isotomoidea</taxon>
        <taxon>Isotomidae</taxon>
        <taxon>Proisotominae</taxon>
        <taxon>Folsomia</taxon>
    </lineage>
</organism>
<evidence type="ECO:0000256" key="1">
    <source>
        <dbReference type="SAM" id="Phobius"/>
    </source>
</evidence>
<evidence type="ECO:0000313" key="3">
    <source>
        <dbReference type="Proteomes" id="UP000198287"/>
    </source>
</evidence>
<keyword evidence="1" id="KW-0472">Membrane</keyword>
<dbReference type="Proteomes" id="UP000198287">
    <property type="component" value="Unassembled WGS sequence"/>
</dbReference>
<keyword evidence="3" id="KW-1185">Reference proteome</keyword>
<dbReference type="AlphaFoldDB" id="A0A226DXH3"/>
<protein>
    <submittedName>
        <fullName evidence="2">Uncharacterized protein</fullName>
    </submittedName>
</protein>
<feature type="transmembrane region" description="Helical" evidence="1">
    <location>
        <begin position="54"/>
        <end position="74"/>
    </location>
</feature>
<feature type="transmembrane region" description="Helical" evidence="1">
    <location>
        <begin position="29"/>
        <end position="48"/>
    </location>
</feature>
<proteinExistence type="predicted"/>
<evidence type="ECO:0000313" key="2">
    <source>
        <dbReference type="EMBL" id="OXA49760.1"/>
    </source>
</evidence>
<sequence>MNQGFSFMTCYSRQELSFKIFLQPFKIEVWIALMLTMVSIGGFLVVSLTRKLQWGFLEAISLAQFAVISIALERPTYPGKKLMRMTVFKILLGVWLMLAPIMTYGYLEVKSEDKLISPDAVEVLKLIDLVDPWHMPYPYLENSTDTILISNQWDLEHAIVQCGRTVLVLEESELNKELRYFEKHYPWLKFLKSERSILKGESGWRDYPASGELAPYGDPGKNKYYDKDSLQQDPGQIAEGGFKNFMSDVISNFPEWIRENRLDPTPPITQVFSVDIDTGPISLRGSIYNVSVIGLSSIDNYTFEPYYTSYATLRIGMRVYLRHGGIQGGPPI</sequence>
<comment type="caution">
    <text evidence="2">The sequence shown here is derived from an EMBL/GenBank/DDBJ whole genome shotgun (WGS) entry which is preliminary data.</text>
</comment>
<name>A0A226DXH3_FOLCA</name>
<reference evidence="2 3" key="1">
    <citation type="submission" date="2015-12" db="EMBL/GenBank/DDBJ databases">
        <title>The genome of Folsomia candida.</title>
        <authorList>
            <person name="Faddeeva A."/>
            <person name="Derks M.F."/>
            <person name="Anvar Y."/>
            <person name="Smit S."/>
            <person name="Van Straalen N."/>
            <person name="Roelofs D."/>
        </authorList>
    </citation>
    <scope>NUCLEOTIDE SEQUENCE [LARGE SCALE GENOMIC DNA]</scope>
    <source>
        <strain evidence="2 3">VU population</strain>
        <tissue evidence="2">Whole body</tissue>
    </source>
</reference>
<accession>A0A226DXH3</accession>
<keyword evidence="1" id="KW-0812">Transmembrane</keyword>
<feature type="transmembrane region" description="Helical" evidence="1">
    <location>
        <begin position="86"/>
        <end position="107"/>
    </location>
</feature>
<keyword evidence="1" id="KW-1133">Transmembrane helix</keyword>
<gene>
    <name evidence="2" type="ORF">Fcan01_15345</name>
</gene>